<evidence type="ECO:0000256" key="1">
    <source>
        <dbReference type="ARBA" id="ARBA00006219"/>
    </source>
</evidence>
<dbReference type="EMBL" id="JBEPLO010000023">
    <property type="protein sequence ID" value="MET3558800.1"/>
    <property type="molecule type" value="Genomic_DNA"/>
</dbReference>
<dbReference type="Gene3D" id="3.90.1200.10">
    <property type="match status" value="1"/>
</dbReference>
<dbReference type="Pfam" id="PF01636">
    <property type="entry name" value="APH"/>
    <property type="match status" value="1"/>
</dbReference>
<accession>A0ABV2FK30</accession>
<evidence type="ECO:0000256" key="6">
    <source>
        <dbReference type="ARBA" id="ARBA00023251"/>
    </source>
</evidence>
<evidence type="ECO:0000256" key="4">
    <source>
        <dbReference type="ARBA" id="ARBA00022777"/>
    </source>
</evidence>
<dbReference type="RefSeq" id="WP_354365920.1">
    <property type="nucleotide sequence ID" value="NZ_JBEPLO010000023.1"/>
</dbReference>
<dbReference type="PIRSF" id="PIRSF000706">
    <property type="entry name" value="Kanamycin_kin"/>
    <property type="match status" value="1"/>
</dbReference>
<dbReference type="SUPFAM" id="SSF56112">
    <property type="entry name" value="Protein kinase-like (PK-like)"/>
    <property type="match status" value="1"/>
</dbReference>
<evidence type="ECO:0000259" key="8">
    <source>
        <dbReference type="Pfam" id="PF01636"/>
    </source>
</evidence>
<protein>
    <submittedName>
        <fullName evidence="9">Kanamycin kinase</fullName>
        <ecNumber evidence="9">2.7.1.95</ecNumber>
    </submittedName>
</protein>
<dbReference type="EC" id="2.7.1.95" evidence="9"/>
<evidence type="ECO:0000256" key="2">
    <source>
        <dbReference type="ARBA" id="ARBA00022679"/>
    </source>
</evidence>
<comment type="caution">
    <text evidence="9">The sequence shown here is derived from an EMBL/GenBank/DDBJ whole genome shotgun (WGS) entry which is preliminary data.</text>
</comment>
<evidence type="ECO:0000256" key="3">
    <source>
        <dbReference type="ARBA" id="ARBA00022741"/>
    </source>
</evidence>
<evidence type="ECO:0000256" key="5">
    <source>
        <dbReference type="ARBA" id="ARBA00022840"/>
    </source>
</evidence>
<keyword evidence="10" id="KW-1185">Reference proteome</keyword>
<dbReference type="InterPro" id="IPR002575">
    <property type="entry name" value="Aminoglycoside_PTrfase"/>
</dbReference>
<evidence type="ECO:0000256" key="7">
    <source>
        <dbReference type="PIRNR" id="PIRNR000706"/>
    </source>
</evidence>
<reference evidence="9 10" key="1">
    <citation type="submission" date="2024-06" db="EMBL/GenBank/DDBJ databases">
        <title>Genomic Encyclopedia of Type Strains, Phase IV (KMG-IV): sequencing the most valuable type-strain genomes for metagenomic binning, comparative biology and taxonomic classification.</title>
        <authorList>
            <person name="Goeker M."/>
        </authorList>
    </citation>
    <scope>NUCLEOTIDE SEQUENCE [LARGE SCALE GENOMIC DNA]</scope>
    <source>
        <strain evidence="9 10">DSM 28303</strain>
    </source>
</reference>
<gene>
    <name evidence="9" type="ORF">ABID29_001928</name>
</gene>
<dbReference type="CDD" id="cd05150">
    <property type="entry name" value="APH"/>
    <property type="match status" value="1"/>
</dbReference>
<proteinExistence type="inferred from homology"/>
<evidence type="ECO:0000313" key="10">
    <source>
        <dbReference type="Proteomes" id="UP001549122"/>
    </source>
</evidence>
<keyword evidence="5 7" id="KW-0067">ATP-binding</keyword>
<dbReference type="InterPro" id="IPR011009">
    <property type="entry name" value="Kinase-like_dom_sf"/>
</dbReference>
<keyword evidence="4 7" id="KW-0418">Kinase</keyword>
<dbReference type="InterPro" id="IPR024165">
    <property type="entry name" value="Kan/Strep_kinase"/>
</dbReference>
<comment type="similarity">
    <text evidence="1 7">Belongs to the aminoglycoside phosphotransferase family.</text>
</comment>
<dbReference type="Proteomes" id="UP001549122">
    <property type="component" value="Unassembled WGS sequence"/>
</dbReference>
<keyword evidence="6 7" id="KW-0046">Antibiotic resistance</keyword>
<organism evidence="9 10">
    <name type="scientific">Streptococcus rupicaprae</name>
    <dbReference type="NCBI Taxonomy" id="759619"/>
    <lineage>
        <taxon>Bacteria</taxon>
        <taxon>Bacillati</taxon>
        <taxon>Bacillota</taxon>
        <taxon>Bacilli</taxon>
        <taxon>Lactobacillales</taxon>
        <taxon>Streptococcaceae</taxon>
        <taxon>Streptococcus</taxon>
    </lineage>
</organism>
<feature type="domain" description="Aminoglycoside phosphotransferase" evidence="8">
    <location>
        <begin position="22"/>
        <end position="237"/>
    </location>
</feature>
<sequence>MTSLKPHDFPKALAPYLTEASIKACSSHSTATVWALSTGYFLKVDAPNQLAREAQWADWFFQQGLGVEVVLYITDDRDYLLTRAGYGHPAHAYLDRPEELCYALAKTLRALHDRPKPPMGDDNRLADYLNTAKANAEAGSFWTKALLPRFGIRCREEAYALIAEQQDLLQADTLIHGDYCLPNVLFDDQLNLTALIDLGLAGLSDRHIDLYWAIWSLNYNLGTDQYSDTFLDHYGRDLVNEKKLKLIAAIEAFG</sequence>
<dbReference type="GO" id="GO:0008910">
    <property type="term" value="F:kanamycin kinase activity"/>
    <property type="evidence" value="ECO:0007669"/>
    <property type="project" value="UniProtKB-EC"/>
</dbReference>
<keyword evidence="3 7" id="KW-0547">Nucleotide-binding</keyword>
<evidence type="ECO:0000313" key="9">
    <source>
        <dbReference type="EMBL" id="MET3558800.1"/>
    </source>
</evidence>
<keyword evidence="2 7" id="KW-0808">Transferase</keyword>
<name>A0ABV2FK30_9STRE</name>